<reference evidence="2" key="1">
    <citation type="journal article" date="2019" name="Int. J. Syst. Evol. Microbiol.">
        <title>The Global Catalogue of Microorganisms (GCM) 10K type strain sequencing project: providing services to taxonomists for standard genome sequencing and annotation.</title>
        <authorList>
            <consortium name="The Broad Institute Genomics Platform"/>
            <consortium name="The Broad Institute Genome Sequencing Center for Infectious Disease"/>
            <person name="Wu L."/>
            <person name="Ma J."/>
        </authorList>
    </citation>
    <scope>NUCLEOTIDE SEQUENCE [LARGE SCALE GENOMIC DNA]</scope>
    <source>
        <strain evidence="2">CCUG 54822</strain>
    </source>
</reference>
<protein>
    <submittedName>
        <fullName evidence="1">Uncharacterized protein</fullName>
    </submittedName>
</protein>
<proteinExistence type="predicted"/>
<dbReference type="EMBL" id="JBHTNH010000054">
    <property type="protein sequence ID" value="MFD1363323.1"/>
    <property type="molecule type" value="Genomic_DNA"/>
</dbReference>
<sequence>MTILPAPASTENVSARTTVVFTNGQKLPVSVLHFVLEKQMERIGMCMWRFGGIPTRLGK</sequence>
<evidence type="ECO:0000313" key="2">
    <source>
        <dbReference type="Proteomes" id="UP001597178"/>
    </source>
</evidence>
<evidence type="ECO:0000313" key="1">
    <source>
        <dbReference type="EMBL" id="MFD1363323.1"/>
    </source>
</evidence>
<name>A0ABW3ZYU0_9BACI</name>
<keyword evidence="2" id="KW-1185">Reference proteome</keyword>
<dbReference type="Proteomes" id="UP001597178">
    <property type="component" value="Unassembled WGS sequence"/>
</dbReference>
<organism evidence="1 2">
    <name type="scientific">Lentibacillus salinarum</name>
    <dbReference type="NCBI Taxonomy" id="446820"/>
    <lineage>
        <taxon>Bacteria</taxon>
        <taxon>Bacillati</taxon>
        <taxon>Bacillota</taxon>
        <taxon>Bacilli</taxon>
        <taxon>Bacillales</taxon>
        <taxon>Bacillaceae</taxon>
        <taxon>Lentibacillus</taxon>
    </lineage>
</organism>
<comment type="caution">
    <text evidence="1">The sequence shown here is derived from an EMBL/GenBank/DDBJ whole genome shotgun (WGS) entry which is preliminary data.</text>
</comment>
<accession>A0ABW3ZYU0</accession>
<gene>
    <name evidence="1" type="ORF">ACFQ4A_17065</name>
</gene>